<organism evidence="3 4">
    <name type="scientific">Haloferax larsenii</name>
    <dbReference type="NCBI Taxonomy" id="302484"/>
    <lineage>
        <taxon>Archaea</taxon>
        <taxon>Methanobacteriati</taxon>
        <taxon>Methanobacteriota</taxon>
        <taxon>Stenosarchaea group</taxon>
        <taxon>Halobacteria</taxon>
        <taxon>Halobacteriales</taxon>
        <taxon>Haloferacaceae</taxon>
        <taxon>Haloferax</taxon>
    </lineage>
</organism>
<dbReference type="AlphaFoldDB" id="A0A1H7IZT7"/>
<sequence>MRRRMSEMPAHQDSVAGTTDHFGSEADEECFLHSVVVNYRDGSDQVTVYPRRDSCCDQIEAWLTADADAFVSLEEMR</sequence>
<evidence type="ECO:0000259" key="2">
    <source>
        <dbReference type="Pfam" id="PF24351"/>
    </source>
</evidence>
<accession>A0A1H7IZT7</accession>
<protein>
    <recommendedName>
        <fullName evidence="2">DUF7511 domain-containing protein</fullName>
    </recommendedName>
</protein>
<evidence type="ECO:0000313" key="3">
    <source>
        <dbReference type="EMBL" id="SEK66345.1"/>
    </source>
</evidence>
<dbReference type="Proteomes" id="UP000183894">
    <property type="component" value="Unassembled WGS sequence"/>
</dbReference>
<reference evidence="3 4" key="1">
    <citation type="submission" date="2016-10" db="EMBL/GenBank/DDBJ databases">
        <authorList>
            <person name="de Groot N.N."/>
        </authorList>
    </citation>
    <scope>NUCLEOTIDE SEQUENCE [LARGE SCALE GENOMIC DNA]</scope>
    <source>
        <strain evidence="3 4">CDM_5</strain>
    </source>
</reference>
<feature type="domain" description="DUF7511" evidence="2">
    <location>
        <begin position="32"/>
        <end position="77"/>
    </location>
</feature>
<evidence type="ECO:0000256" key="1">
    <source>
        <dbReference type="SAM" id="MobiDB-lite"/>
    </source>
</evidence>
<dbReference type="InterPro" id="IPR055933">
    <property type="entry name" value="DUF7511"/>
</dbReference>
<name>A0A1H7IZT7_HALLR</name>
<proteinExistence type="predicted"/>
<dbReference type="EMBL" id="FOAD01000001">
    <property type="protein sequence ID" value="SEK66345.1"/>
    <property type="molecule type" value="Genomic_DNA"/>
</dbReference>
<gene>
    <name evidence="3" type="ORF">SAMN04488691_1011030</name>
</gene>
<dbReference type="Pfam" id="PF24351">
    <property type="entry name" value="DUF7511"/>
    <property type="match status" value="1"/>
</dbReference>
<evidence type="ECO:0000313" key="4">
    <source>
        <dbReference type="Proteomes" id="UP000183894"/>
    </source>
</evidence>
<feature type="region of interest" description="Disordered" evidence="1">
    <location>
        <begin position="1"/>
        <end position="21"/>
    </location>
</feature>